<reference evidence="2" key="1">
    <citation type="submission" date="2021-01" db="UniProtKB">
        <authorList>
            <consortium name="EnsemblMetazoa"/>
        </authorList>
    </citation>
    <scope>IDENTIFICATION</scope>
</reference>
<proteinExistence type="predicted"/>
<accession>A0A7M5XL82</accession>
<sequence>KMAAAAARDKEDNEDITSQETASDRNESLSKIFQSIKENVQEPSTNFIRNINFIYTFPEQDFLARLSSLPIKQLQTFREQMFIIFVDHFKHDNNKLSQHGFNIPGDKKNIRNLLKVRRTPQLAAQDIYDMGLSVHESKICTHLAQRI</sequence>
<keyword evidence="3" id="KW-1185">Reference proteome</keyword>
<dbReference type="AlphaFoldDB" id="A0A7M5XL82"/>
<protein>
    <submittedName>
        <fullName evidence="2">Uncharacterized protein</fullName>
    </submittedName>
</protein>
<feature type="region of interest" description="Disordered" evidence="1">
    <location>
        <begin position="1"/>
        <end position="25"/>
    </location>
</feature>
<dbReference type="Proteomes" id="UP000594262">
    <property type="component" value="Unplaced"/>
</dbReference>
<organism evidence="2 3">
    <name type="scientific">Clytia hemisphaerica</name>
    <dbReference type="NCBI Taxonomy" id="252671"/>
    <lineage>
        <taxon>Eukaryota</taxon>
        <taxon>Metazoa</taxon>
        <taxon>Cnidaria</taxon>
        <taxon>Hydrozoa</taxon>
        <taxon>Hydroidolina</taxon>
        <taxon>Leptothecata</taxon>
        <taxon>Obeliida</taxon>
        <taxon>Clytiidae</taxon>
        <taxon>Clytia</taxon>
    </lineage>
</organism>
<evidence type="ECO:0000313" key="2">
    <source>
        <dbReference type="EnsemblMetazoa" id="CLYHEMP025332.1"/>
    </source>
</evidence>
<evidence type="ECO:0000256" key="1">
    <source>
        <dbReference type="SAM" id="MobiDB-lite"/>
    </source>
</evidence>
<name>A0A7M5XL82_9CNID</name>
<dbReference type="EnsemblMetazoa" id="CLYHEMT025332.1">
    <property type="protein sequence ID" value="CLYHEMP025332.1"/>
    <property type="gene ID" value="CLYHEMG025332"/>
</dbReference>
<evidence type="ECO:0000313" key="3">
    <source>
        <dbReference type="Proteomes" id="UP000594262"/>
    </source>
</evidence>